<evidence type="ECO:0000313" key="1">
    <source>
        <dbReference type="EMBL" id="BDD88848.1"/>
    </source>
</evidence>
<dbReference type="InterPro" id="IPR005335">
    <property type="entry name" value="Terminase_ssu"/>
</dbReference>
<sequence>METITQLSPRQEQFAMEFVVTGNASEAYRRTYPRARNWKEGSVHVNASKLLSNANVQLRVEEFKEGARSRHGVIIDSVVAEYDAIIKMALEMKQPSPAIKAITKKAELYGLFDKHLRRGKDREIPKCSERIIVNFISPEDKLEDKRATSAQNRLL</sequence>
<dbReference type="Proteomes" id="UP000830055">
    <property type="component" value="Chromosome"/>
</dbReference>
<protein>
    <recommendedName>
        <fullName evidence="3">Terminase small subunit</fullName>
    </recommendedName>
</protein>
<organism evidence="1 2">
    <name type="scientific">Desulfofustis limnaeus</name>
    <dbReference type="NCBI Taxonomy" id="2740163"/>
    <lineage>
        <taxon>Bacteria</taxon>
        <taxon>Pseudomonadati</taxon>
        <taxon>Thermodesulfobacteriota</taxon>
        <taxon>Desulfobulbia</taxon>
        <taxon>Desulfobulbales</taxon>
        <taxon>Desulfocapsaceae</taxon>
        <taxon>Desulfofustis</taxon>
    </lineage>
</organism>
<keyword evidence="2" id="KW-1185">Reference proteome</keyword>
<accession>A0ABN6M7J9</accession>
<name>A0ABN6M7J9_9BACT</name>
<evidence type="ECO:0000313" key="2">
    <source>
        <dbReference type="Proteomes" id="UP000830055"/>
    </source>
</evidence>
<reference evidence="1 2" key="1">
    <citation type="submission" date="2022-01" db="EMBL/GenBank/DDBJ databases">
        <title>Desulfofustis limnae sp. nov., a novel mesophilic sulfate-reducing bacterium isolated from marsh soil.</title>
        <authorList>
            <person name="Watanabe M."/>
            <person name="Takahashi A."/>
            <person name="Kojima H."/>
            <person name="Fukui M."/>
        </authorList>
    </citation>
    <scope>NUCLEOTIDE SEQUENCE [LARGE SCALE GENOMIC DNA]</scope>
    <source>
        <strain evidence="1 2">PPLL</strain>
    </source>
</reference>
<dbReference type="Pfam" id="PF03592">
    <property type="entry name" value="Terminase_2"/>
    <property type="match status" value="1"/>
</dbReference>
<dbReference type="RefSeq" id="WP_284152180.1">
    <property type="nucleotide sequence ID" value="NZ_AP025516.1"/>
</dbReference>
<evidence type="ECO:0008006" key="3">
    <source>
        <dbReference type="Google" id="ProtNLM"/>
    </source>
</evidence>
<dbReference type="EMBL" id="AP025516">
    <property type="protein sequence ID" value="BDD88848.1"/>
    <property type="molecule type" value="Genomic_DNA"/>
</dbReference>
<proteinExistence type="predicted"/>
<dbReference type="Gene3D" id="1.10.10.1400">
    <property type="entry name" value="Terminase, small subunit, N-terminal DNA-binding domain, HTH motif"/>
    <property type="match status" value="1"/>
</dbReference>
<dbReference type="InterPro" id="IPR038713">
    <property type="entry name" value="Terminase_Gp1_N_sf"/>
</dbReference>
<gene>
    <name evidence="1" type="ORF">DPPLL_32130</name>
</gene>